<feature type="compositionally biased region" description="Polar residues" evidence="1">
    <location>
        <begin position="380"/>
        <end position="389"/>
    </location>
</feature>
<feature type="compositionally biased region" description="Polar residues" evidence="1">
    <location>
        <begin position="95"/>
        <end position="116"/>
    </location>
</feature>
<evidence type="ECO:0000256" key="1">
    <source>
        <dbReference type="SAM" id="MobiDB-lite"/>
    </source>
</evidence>
<evidence type="ECO:0000313" key="3">
    <source>
        <dbReference type="EMBL" id="RZU35326.1"/>
    </source>
</evidence>
<accession>A0A4V2G316</accession>
<protein>
    <submittedName>
        <fullName evidence="3">Uncharacterized protein</fullName>
    </submittedName>
</protein>
<keyword evidence="2" id="KW-0812">Transmembrane</keyword>
<keyword evidence="2" id="KW-1133">Transmembrane helix</keyword>
<feature type="region of interest" description="Disordered" evidence="1">
    <location>
        <begin position="220"/>
        <end position="240"/>
    </location>
</feature>
<dbReference type="EMBL" id="SHKW01000003">
    <property type="protein sequence ID" value="RZU35326.1"/>
    <property type="molecule type" value="Genomic_DNA"/>
</dbReference>
<keyword evidence="2" id="KW-0472">Membrane</keyword>
<gene>
    <name evidence="3" type="ORF">BDD14_6101</name>
</gene>
<feature type="compositionally biased region" description="Polar residues" evidence="1">
    <location>
        <begin position="1"/>
        <end position="14"/>
    </location>
</feature>
<proteinExistence type="predicted"/>
<feature type="region of interest" description="Disordered" evidence="1">
    <location>
        <begin position="1"/>
        <end position="45"/>
    </location>
</feature>
<feature type="region of interest" description="Disordered" evidence="1">
    <location>
        <begin position="379"/>
        <end position="399"/>
    </location>
</feature>
<reference evidence="3 4" key="1">
    <citation type="submission" date="2019-02" db="EMBL/GenBank/DDBJ databases">
        <title>Genomic Encyclopedia of Archaeal and Bacterial Type Strains, Phase II (KMG-II): from individual species to whole genera.</title>
        <authorList>
            <person name="Goeker M."/>
        </authorList>
    </citation>
    <scope>NUCLEOTIDE SEQUENCE [LARGE SCALE GENOMIC DNA]</scope>
    <source>
        <strain evidence="3 4">DSM 18101</strain>
    </source>
</reference>
<feature type="region of interest" description="Disordered" evidence="1">
    <location>
        <begin position="93"/>
        <end position="207"/>
    </location>
</feature>
<feature type="transmembrane region" description="Helical" evidence="2">
    <location>
        <begin position="69"/>
        <end position="90"/>
    </location>
</feature>
<dbReference type="InterPro" id="IPR042217">
    <property type="entry name" value="T4SS_VirB10/TrbI"/>
</dbReference>
<feature type="compositionally biased region" description="Low complexity" evidence="1">
    <location>
        <begin position="221"/>
        <end position="231"/>
    </location>
</feature>
<sequence>MSVHDNNSNGSRSVPVQIDESPDRIGAQSPPAPGPNEPEPTEEALTRGTGHFATRAGINGTPGIGKNKLILLGGGLAVAVLFFVFTAIVGRSPKRQTTAKPNGSQASLSGPTQPKGSVTPVMETVHTPAPDNSSGQLGPGDIRRTRSSDGKAAAAASSQFSRKPMAAKPAAASSLGGVPSFADTQQKWEEPQPYGEPASSPAIQTQQQNALKEASLIFVRSPTQSQSSTTPRLNSDDDDAPVLEMTPGMRIQAKLETQISSAVQEPVVAVVEYTYAIGDRIVVPAGARIYGKLVPADRSGLVSVEFDEIRLLDGNRDEKREKIDAIGLGLDLGPIKGNVSGKNTGKNFLVRAASGRHHRSFGERIGWNQLARKYGDGIQSVRQSDRSGQAGSGSCRLLRSESNPRWRGWRKSAPVHHRRTFPDVALCHHATHAGLELGRPIRNHGHAHVTVELHRWTDHASGSRPRVCWCCDQLRPA</sequence>
<dbReference type="Gene3D" id="2.40.128.260">
    <property type="entry name" value="Type IV secretion system, VirB10/TraB/TrbI"/>
    <property type="match status" value="1"/>
</dbReference>
<evidence type="ECO:0000256" key="2">
    <source>
        <dbReference type="SAM" id="Phobius"/>
    </source>
</evidence>
<evidence type="ECO:0000313" key="4">
    <source>
        <dbReference type="Proteomes" id="UP000292958"/>
    </source>
</evidence>
<keyword evidence="4" id="KW-1185">Reference proteome</keyword>
<dbReference type="AlphaFoldDB" id="A0A4V2G316"/>
<comment type="caution">
    <text evidence="3">The sequence shown here is derived from an EMBL/GenBank/DDBJ whole genome shotgun (WGS) entry which is preliminary data.</text>
</comment>
<feature type="compositionally biased region" description="Low complexity" evidence="1">
    <location>
        <begin position="150"/>
        <end position="174"/>
    </location>
</feature>
<name>A0A4V2G316_9BACT</name>
<organism evidence="3 4">
    <name type="scientific">Edaphobacter modestus</name>
    <dbReference type="NCBI Taxonomy" id="388466"/>
    <lineage>
        <taxon>Bacteria</taxon>
        <taxon>Pseudomonadati</taxon>
        <taxon>Acidobacteriota</taxon>
        <taxon>Terriglobia</taxon>
        <taxon>Terriglobales</taxon>
        <taxon>Acidobacteriaceae</taxon>
        <taxon>Edaphobacter</taxon>
    </lineage>
</organism>
<dbReference type="Proteomes" id="UP000292958">
    <property type="component" value="Unassembled WGS sequence"/>
</dbReference>